<feature type="region of interest" description="Disordered" evidence="1">
    <location>
        <begin position="54"/>
        <end position="91"/>
    </location>
</feature>
<dbReference type="AlphaFoldDB" id="A0A5B7D444"/>
<evidence type="ECO:0000313" key="3">
    <source>
        <dbReference type="Proteomes" id="UP000324222"/>
    </source>
</evidence>
<dbReference type="EMBL" id="VSRR010000476">
    <property type="protein sequence ID" value="MPC16081.1"/>
    <property type="molecule type" value="Genomic_DNA"/>
</dbReference>
<protein>
    <submittedName>
        <fullName evidence="2">Uncharacterized protein</fullName>
    </submittedName>
</protein>
<sequence length="121" mass="13851">MNAALPPVARPFNTQRGAGSFTGCHQIPRRKAFITETRVHRLGFFSCGLHHRDERRVKEPAPLRPQQQPRIRVPSPNTPYEHHCHGPLASRSCDSTSKLVFETRAAEPRPPREHDDRRQCT</sequence>
<evidence type="ECO:0000313" key="2">
    <source>
        <dbReference type="EMBL" id="MPC16081.1"/>
    </source>
</evidence>
<reference evidence="2 3" key="1">
    <citation type="submission" date="2019-05" db="EMBL/GenBank/DDBJ databases">
        <title>Another draft genome of Portunus trituberculatus and its Hox gene families provides insights of decapod evolution.</title>
        <authorList>
            <person name="Jeong J.-H."/>
            <person name="Song I."/>
            <person name="Kim S."/>
            <person name="Choi T."/>
            <person name="Kim D."/>
            <person name="Ryu S."/>
            <person name="Kim W."/>
        </authorList>
    </citation>
    <scope>NUCLEOTIDE SEQUENCE [LARGE SCALE GENOMIC DNA]</scope>
    <source>
        <tissue evidence="2">Muscle</tissue>
    </source>
</reference>
<organism evidence="2 3">
    <name type="scientific">Portunus trituberculatus</name>
    <name type="common">Swimming crab</name>
    <name type="synonym">Neptunus trituberculatus</name>
    <dbReference type="NCBI Taxonomy" id="210409"/>
    <lineage>
        <taxon>Eukaryota</taxon>
        <taxon>Metazoa</taxon>
        <taxon>Ecdysozoa</taxon>
        <taxon>Arthropoda</taxon>
        <taxon>Crustacea</taxon>
        <taxon>Multicrustacea</taxon>
        <taxon>Malacostraca</taxon>
        <taxon>Eumalacostraca</taxon>
        <taxon>Eucarida</taxon>
        <taxon>Decapoda</taxon>
        <taxon>Pleocyemata</taxon>
        <taxon>Brachyura</taxon>
        <taxon>Eubrachyura</taxon>
        <taxon>Portunoidea</taxon>
        <taxon>Portunidae</taxon>
        <taxon>Portuninae</taxon>
        <taxon>Portunus</taxon>
    </lineage>
</organism>
<dbReference type="Proteomes" id="UP000324222">
    <property type="component" value="Unassembled WGS sequence"/>
</dbReference>
<gene>
    <name evidence="2" type="ORF">E2C01_008894</name>
</gene>
<evidence type="ECO:0000256" key="1">
    <source>
        <dbReference type="SAM" id="MobiDB-lite"/>
    </source>
</evidence>
<keyword evidence="3" id="KW-1185">Reference proteome</keyword>
<comment type="caution">
    <text evidence="2">The sequence shown here is derived from an EMBL/GenBank/DDBJ whole genome shotgun (WGS) entry which is preliminary data.</text>
</comment>
<proteinExistence type="predicted"/>
<name>A0A5B7D444_PORTR</name>
<accession>A0A5B7D444</accession>